<evidence type="ECO:0000259" key="1">
    <source>
        <dbReference type="PROSITE" id="PS51186"/>
    </source>
</evidence>
<dbReference type="RefSeq" id="WP_254092016.1">
    <property type="nucleotide sequence ID" value="NZ_JAHESC010000031.1"/>
</dbReference>
<dbReference type="PANTHER" id="PTHR43792:SF1">
    <property type="entry name" value="N-ACETYLTRANSFERASE DOMAIN-CONTAINING PROTEIN"/>
    <property type="match status" value="1"/>
</dbReference>
<evidence type="ECO:0000313" key="2">
    <source>
        <dbReference type="EMBL" id="MBT1688788.1"/>
    </source>
</evidence>
<protein>
    <submittedName>
        <fullName evidence="2">GNAT family N-acetyltransferase</fullName>
    </submittedName>
</protein>
<dbReference type="InterPro" id="IPR000182">
    <property type="entry name" value="GNAT_dom"/>
</dbReference>
<dbReference type="AlphaFoldDB" id="A0AAP2DB59"/>
<proteinExistence type="predicted"/>
<dbReference type="Gene3D" id="3.40.630.30">
    <property type="match status" value="1"/>
</dbReference>
<feature type="domain" description="N-acetyltransferase" evidence="1">
    <location>
        <begin position="9"/>
        <end position="170"/>
    </location>
</feature>
<gene>
    <name evidence="2" type="ORF">KK078_19625</name>
</gene>
<dbReference type="SUPFAM" id="SSF55729">
    <property type="entry name" value="Acyl-CoA N-acyltransferases (Nat)"/>
    <property type="match status" value="1"/>
</dbReference>
<dbReference type="PANTHER" id="PTHR43792">
    <property type="entry name" value="GNAT FAMILY, PUTATIVE (AFU_ORTHOLOGUE AFUA_3G00765)-RELATED-RELATED"/>
    <property type="match status" value="1"/>
</dbReference>
<dbReference type="Pfam" id="PF13302">
    <property type="entry name" value="Acetyltransf_3"/>
    <property type="match status" value="1"/>
</dbReference>
<comment type="caution">
    <text evidence="2">The sequence shown here is derived from an EMBL/GenBank/DDBJ whole genome shotgun (WGS) entry which is preliminary data.</text>
</comment>
<evidence type="ECO:0000313" key="3">
    <source>
        <dbReference type="Proteomes" id="UP001319180"/>
    </source>
</evidence>
<dbReference type="InterPro" id="IPR016181">
    <property type="entry name" value="Acyl_CoA_acyltransferase"/>
</dbReference>
<dbReference type="PROSITE" id="PS51186">
    <property type="entry name" value="GNAT"/>
    <property type="match status" value="1"/>
</dbReference>
<dbReference type="EMBL" id="JAHESC010000031">
    <property type="protein sequence ID" value="MBT1688788.1"/>
    <property type="molecule type" value="Genomic_DNA"/>
</dbReference>
<name>A0AAP2DB59_9BACT</name>
<dbReference type="GO" id="GO:0016747">
    <property type="term" value="F:acyltransferase activity, transferring groups other than amino-acyl groups"/>
    <property type="evidence" value="ECO:0007669"/>
    <property type="project" value="InterPro"/>
</dbReference>
<dbReference type="InterPro" id="IPR051531">
    <property type="entry name" value="N-acetyltransferase"/>
</dbReference>
<keyword evidence="3" id="KW-1185">Reference proteome</keyword>
<accession>A0AAP2DB59</accession>
<sequence length="173" mass="19374">MVILQTDRLTLSTLSTEDAPFILELLNTPNWLRYIGDRGVFTLQGAEDYIQQGPHKSYARFGFGLWRVARTEDNLSLGVCGLLKRDTLDHPDIGFAFLPEHEGQGLAFESSHAVLAYAAAALRLKRIIAITTEENRRSLNLLARLGLNFEKMITLPGQQQEFVLFGKELLAGE</sequence>
<dbReference type="Proteomes" id="UP001319180">
    <property type="component" value="Unassembled WGS sequence"/>
</dbReference>
<reference evidence="2 3" key="1">
    <citation type="submission" date="2021-05" db="EMBL/GenBank/DDBJ databases">
        <title>A Polyphasic approach of four new species of the genus Ohtaekwangia: Ohtaekwangia histidinii sp. nov., Ohtaekwangia cretensis sp. nov., Ohtaekwangia indiensis sp. nov., Ohtaekwangia reichenbachii sp. nov. from diverse environment.</title>
        <authorList>
            <person name="Octaviana S."/>
        </authorList>
    </citation>
    <scope>NUCLEOTIDE SEQUENCE [LARGE SCALE GENOMIC DNA]</scope>
    <source>
        <strain evidence="2 3">PWU37</strain>
    </source>
</reference>
<organism evidence="2 3">
    <name type="scientific">Dawidia soli</name>
    <dbReference type="NCBI Taxonomy" id="2782352"/>
    <lineage>
        <taxon>Bacteria</taxon>
        <taxon>Pseudomonadati</taxon>
        <taxon>Bacteroidota</taxon>
        <taxon>Cytophagia</taxon>
        <taxon>Cytophagales</taxon>
        <taxon>Chryseotaleaceae</taxon>
        <taxon>Dawidia</taxon>
    </lineage>
</organism>